<reference evidence="2 3" key="1">
    <citation type="journal article" date="2016" name="Proc. Natl. Acad. Sci. U.S.A.">
        <title>Comparative genomics of biotechnologically important yeasts.</title>
        <authorList>
            <person name="Riley R."/>
            <person name="Haridas S."/>
            <person name="Wolfe K.H."/>
            <person name="Lopes M.R."/>
            <person name="Hittinger C.T."/>
            <person name="Goeker M."/>
            <person name="Salamov A.A."/>
            <person name="Wisecaver J.H."/>
            <person name="Long T.M."/>
            <person name="Calvey C.H."/>
            <person name="Aerts A.L."/>
            <person name="Barry K.W."/>
            <person name="Choi C."/>
            <person name="Clum A."/>
            <person name="Coughlan A.Y."/>
            <person name="Deshpande S."/>
            <person name="Douglass A.P."/>
            <person name="Hanson S.J."/>
            <person name="Klenk H.-P."/>
            <person name="LaButti K.M."/>
            <person name="Lapidus A."/>
            <person name="Lindquist E.A."/>
            <person name="Lipzen A.M."/>
            <person name="Meier-Kolthoff J.P."/>
            <person name="Ohm R.A."/>
            <person name="Otillar R.P."/>
            <person name="Pangilinan J.L."/>
            <person name="Peng Y."/>
            <person name="Rokas A."/>
            <person name="Rosa C.A."/>
            <person name="Scheuner C."/>
            <person name="Sibirny A.A."/>
            <person name="Slot J.C."/>
            <person name="Stielow J.B."/>
            <person name="Sun H."/>
            <person name="Kurtzman C.P."/>
            <person name="Blackwell M."/>
            <person name="Grigoriev I.V."/>
            <person name="Jeffries T.W."/>
        </authorList>
    </citation>
    <scope>NUCLEOTIDE SEQUENCE [LARGE SCALE GENOMIC DNA]</scope>
    <source>
        <strain evidence="2 3">NRRL Y-11557</strain>
    </source>
</reference>
<dbReference type="Proteomes" id="UP000094385">
    <property type="component" value="Unassembled WGS sequence"/>
</dbReference>
<protein>
    <submittedName>
        <fullName evidence="2">Uncharacterized protein</fullName>
    </submittedName>
</protein>
<evidence type="ECO:0000313" key="2">
    <source>
        <dbReference type="EMBL" id="ODQ72780.1"/>
    </source>
</evidence>
<dbReference type="OrthoDB" id="4951845at2759"/>
<proteinExistence type="predicted"/>
<dbReference type="AlphaFoldDB" id="A0A1E3Q590"/>
<keyword evidence="3" id="KW-1185">Reference proteome</keyword>
<organism evidence="2 3">
    <name type="scientific">Lipomyces starkeyi NRRL Y-11557</name>
    <dbReference type="NCBI Taxonomy" id="675824"/>
    <lineage>
        <taxon>Eukaryota</taxon>
        <taxon>Fungi</taxon>
        <taxon>Dikarya</taxon>
        <taxon>Ascomycota</taxon>
        <taxon>Saccharomycotina</taxon>
        <taxon>Lipomycetes</taxon>
        <taxon>Lipomycetales</taxon>
        <taxon>Lipomycetaceae</taxon>
        <taxon>Lipomyces</taxon>
    </lineage>
</organism>
<accession>A0A1E3Q590</accession>
<sequence>MAESVNIEDVVAWRARLFSIAEELSLTPDEFDTFFPYVDNVYKIHGRSSNSKLATLTETMYYQCRIDNRAEKASRRQRTTHDLVPNDDANPVPIDPAVVAASSEEVFTAVLLEEHNHGLSDVASAEQHIESPGRPTKRTRNRKPRETCQCDMKIKVVRSLDESWKPTKYVITRTSEEGHSHDISMSDRIVKNHKVLELMNPDQPVERKRMTAKEKRAYDVDALLQQIQARYNDLEDSLRERYPNDKKRLDTTMRKWVNELQRTGTQFLAAPLESFLYT</sequence>
<gene>
    <name evidence="2" type="ORF">LIPSTDRAFT_4154</name>
</gene>
<evidence type="ECO:0000256" key="1">
    <source>
        <dbReference type="SAM" id="MobiDB-lite"/>
    </source>
</evidence>
<dbReference type="EMBL" id="KV454295">
    <property type="protein sequence ID" value="ODQ72780.1"/>
    <property type="molecule type" value="Genomic_DNA"/>
</dbReference>
<name>A0A1E3Q590_LIPST</name>
<feature type="region of interest" description="Disordered" evidence="1">
    <location>
        <begin position="122"/>
        <end position="146"/>
    </location>
</feature>
<evidence type="ECO:0000313" key="3">
    <source>
        <dbReference type="Proteomes" id="UP000094385"/>
    </source>
</evidence>